<dbReference type="OrthoDB" id="2690110at2"/>
<dbReference type="AlphaFoldDB" id="A0A4R9M3Y2"/>
<dbReference type="PROSITE" id="PS50005">
    <property type="entry name" value="TPR"/>
    <property type="match status" value="1"/>
</dbReference>
<keyword evidence="1" id="KW-0802">TPR repeat</keyword>
<dbReference type="Proteomes" id="UP000298058">
    <property type="component" value="Unassembled WGS sequence"/>
</dbReference>
<dbReference type="PROSITE" id="PS50293">
    <property type="entry name" value="TPR_REGION"/>
    <property type="match status" value="1"/>
</dbReference>
<dbReference type="Pfam" id="PF00188">
    <property type="entry name" value="CAP"/>
    <property type="match status" value="1"/>
</dbReference>
<dbReference type="RefSeq" id="WP_135759072.1">
    <property type="nucleotide sequence ID" value="NZ_RQHW01000010.1"/>
</dbReference>
<gene>
    <name evidence="3" type="ORF">EHS15_03050</name>
</gene>
<proteinExistence type="predicted"/>
<evidence type="ECO:0000313" key="3">
    <source>
        <dbReference type="EMBL" id="TGN20585.1"/>
    </source>
</evidence>
<feature type="repeat" description="TPR" evidence="1">
    <location>
        <begin position="65"/>
        <end position="98"/>
    </location>
</feature>
<feature type="domain" description="SCP" evidence="2">
    <location>
        <begin position="160"/>
        <end position="279"/>
    </location>
</feature>
<sequence>MKNNKLFALIVSVFLFFPPGFFAKERDTLKSALLLNEAIEQTNQQNYTKALEKIASSLKEDDTNAAAYFYRGYVYFQKKEYAKAIPDFLKANELNPSERATQFGWIASAYDGLGDKEKAEKYREMAKNPPQEEIVRLNPETIEGKDQTLGLETFNRIQKRIGNKSAKLSNELNNAAKKHAEYLNLNAEERIPTQLHYQERGKKGFIGVHPQDQAAAFGFQPKEGYMVGNTILGIRRNETNSTEHLLEKLATTLYHRNMVIAPNFDYVGFYVSKEEPSPMVVFFYSSQVAPAEDKLVFYPGENQTDIPTMMYPEYPFPIPGEIEIGFPITVQLFSRETKSLTIVKASLKNKEGQEIPFHKLDSANQGEPGQMMKTMKMTGLIARKPLDTDEEYKVYLKIADSSRKIVFEKEWKFRTSPQKFSLEDESLNR</sequence>
<dbReference type="InterPro" id="IPR035940">
    <property type="entry name" value="CAP_sf"/>
</dbReference>
<evidence type="ECO:0000259" key="2">
    <source>
        <dbReference type="Pfam" id="PF00188"/>
    </source>
</evidence>
<dbReference type="SUPFAM" id="SSF48452">
    <property type="entry name" value="TPR-like"/>
    <property type="match status" value="1"/>
</dbReference>
<evidence type="ECO:0000313" key="4">
    <source>
        <dbReference type="Proteomes" id="UP000298058"/>
    </source>
</evidence>
<dbReference type="Gene3D" id="1.25.40.10">
    <property type="entry name" value="Tetratricopeptide repeat domain"/>
    <property type="match status" value="1"/>
</dbReference>
<accession>A0A4R9M3Y2</accession>
<name>A0A4R9M3Y2_9LEPT</name>
<reference evidence="3" key="1">
    <citation type="journal article" date="2019" name="PLoS Negl. Trop. Dis.">
        <title>Revisiting the worldwide diversity of Leptospira species in the environment.</title>
        <authorList>
            <person name="Vincent A.T."/>
            <person name="Schiettekatte O."/>
            <person name="Bourhy P."/>
            <person name="Veyrier F.J."/>
            <person name="Picardeau M."/>
        </authorList>
    </citation>
    <scope>NUCLEOTIDE SEQUENCE [LARGE SCALE GENOMIC DNA]</scope>
    <source>
        <strain evidence="3">201300427</strain>
    </source>
</reference>
<dbReference type="InterPro" id="IPR014044">
    <property type="entry name" value="CAP_dom"/>
</dbReference>
<dbReference type="InterPro" id="IPR011990">
    <property type="entry name" value="TPR-like_helical_dom_sf"/>
</dbReference>
<organism evidence="3 4">
    <name type="scientific">Leptospira idonii</name>
    <dbReference type="NCBI Taxonomy" id="1193500"/>
    <lineage>
        <taxon>Bacteria</taxon>
        <taxon>Pseudomonadati</taxon>
        <taxon>Spirochaetota</taxon>
        <taxon>Spirochaetia</taxon>
        <taxon>Leptospirales</taxon>
        <taxon>Leptospiraceae</taxon>
        <taxon>Leptospira</taxon>
    </lineage>
</organism>
<comment type="caution">
    <text evidence="3">The sequence shown here is derived from an EMBL/GenBank/DDBJ whole genome shotgun (WGS) entry which is preliminary data.</text>
</comment>
<dbReference type="SMART" id="SM00028">
    <property type="entry name" value="TPR"/>
    <property type="match status" value="2"/>
</dbReference>
<evidence type="ECO:0000256" key="1">
    <source>
        <dbReference type="PROSITE-ProRule" id="PRU00339"/>
    </source>
</evidence>
<dbReference type="EMBL" id="RQHW01000010">
    <property type="protein sequence ID" value="TGN20585.1"/>
    <property type="molecule type" value="Genomic_DNA"/>
</dbReference>
<dbReference type="InterPro" id="IPR019734">
    <property type="entry name" value="TPR_rpt"/>
</dbReference>
<protein>
    <submittedName>
        <fullName evidence="3">Tetratricopeptide repeat protein</fullName>
    </submittedName>
</protein>
<dbReference type="Gene3D" id="3.40.33.10">
    <property type="entry name" value="CAP"/>
    <property type="match status" value="1"/>
</dbReference>
<dbReference type="Pfam" id="PF00515">
    <property type="entry name" value="TPR_1"/>
    <property type="match status" value="1"/>
</dbReference>
<keyword evidence="4" id="KW-1185">Reference proteome</keyword>